<dbReference type="EMBL" id="JABBWM010000061">
    <property type="protein sequence ID" value="KAG2098383.1"/>
    <property type="molecule type" value="Genomic_DNA"/>
</dbReference>
<evidence type="ECO:0000313" key="2">
    <source>
        <dbReference type="EMBL" id="KAG2098383.1"/>
    </source>
</evidence>
<dbReference type="RefSeq" id="XP_041288851.1">
    <property type="nucleotide sequence ID" value="XM_041438422.1"/>
</dbReference>
<keyword evidence="1" id="KW-0472">Membrane</keyword>
<dbReference type="GeneID" id="64700681"/>
<organism evidence="2 3">
    <name type="scientific">Suillus discolor</name>
    <dbReference type="NCBI Taxonomy" id="1912936"/>
    <lineage>
        <taxon>Eukaryota</taxon>
        <taxon>Fungi</taxon>
        <taxon>Dikarya</taxon>
        <taxon>Basidiomycota</taxon>
        <taxon>Agaricomycotina</taxon>
        <taxon>Agaricomycetes</taxon>
        <taxon>Agaricomycetidae</taxon>
        <taxon>Boletales</taxon>
        <taxon>Suillineae</taxon>
        <taxon>Suillaceae</taxon>
        <taxon>Suillus</taxon>
    </lineage>
</organism>
<keyword evidence="3" id="KW-1185">Reference proteome</keyword>
<keyword evidence="1" id="KW-0812">Transmembrane</keyword>
<comment type="caution">
    <text evidence="2">The sequence shown here is derived from an EMBL/GenBank/DDBJ whole genome shotgun (WGS) entry which is preliminary data.</text>
</comment>
<keyword evidence="1" id="KW-1133">Transmembrane helix</keyword>
<dbReference type="Proteomes" id="UP000823399">
    <property type="component" value="Unassembled WGS sequence"/>
</dbReference>
<dbReference type="OrthoDB" id="2676329at2759"/>
<gene>
    <name evidence="2" type="ORF">F5147DRAFT_713754</name>
</gene>
<sequence>MSNVPGPPPSPTEKLTVKNVLRVIGTGIVLSSNIINGFSIAVIFIYLGSTIPVLTPYADYVAVYMLGARSIFLACVFFVGCYWCCLRLVAPKQAGSSISEWGPKAQAQFREALSPSNEKLGRAGKI</sequence>
<feature type="transmembrane region" description="Helical" evidence="1">
    <location>
        <begin position="67"/>
        <end position="89"/>
    </location>
</feature>
<proteinExistence type="predicted"/>
<name>A0A9P7JQC8_9AGAM</name>
<protein>
    <submittedName>
        <fullName evidence="2">Uncharacterized protein</fullName>
    </submittedName>
</protein>
<accession>A0A9P7JQC8</accession>
<evidence type="ECO:0000313" key="3">
    <source>
        <dbReference type="Proteomes" id="UP000823399"/>
    </source>
</evidence>
<evidence type="ECO:0000256" key="1">
    <source>
        <dbReference type="SAM" id="Phobius"/>
    </source>
</evidence>
<reference evidence="2" key="1">
    <citation type="journal article" date="2020" name="New Phytol.">
        <title>Comparative genomics reveals dynamic genome evolution in host specialist ectomycorrhizal fungi.</title>
        <authorList>
            <person name="Lofgren L.A."/>
            <person name="Nguyen N.H."/>
            <person name="Vilgalys R."/>
            <person name="Ruytinx J."/>
            <person name="Liao H.L."/>
            <person name="Branco S."/>
            <person name="Kuo A."/>
            <person name="LaButti K."/>
            <person name="Lipzen A."/>
            <person name="Andreopoulos W."/>
            <person name="Pangilinan J."/>
            <person name="Riley R."/>
            <person name="Hundley H."/>
            <person name="Na H."/>
            <person name="Barry K."/>
            <person name="Grigoriev I.V."/>
            <person name="Stajich J.E."/>
            <person name="Kennedy P.G."/>
        </authorList>
    </citation>
    <scope>NUCLEOTIDE SEQUENCE</scope>
    <source>
        <strain evidence="2">FC423</strain>
    </source>
</reference>
<feature type="transmembrane region" description="Helical" evidence="1">
    <location>
        <begin position="20"/>
        <end position="47"/>
    </location>
</feature>
<dbReference type="AlphaFoldDB" id="A0A9P7JQC8"/>